<dbReference type="SUPFAM" id="SSF54160">
    <property type="entry name" value="Chromo domain-like"/>
    <property type="match status" value="1"/>
</dbReference>
<dbReference type="KEGG" id="xla:121399951"/>
<feature type="compositionally biased region" description="Basic and acidic residues" evidence="3">
    <location>
        <begin position="213"/>
        <end position="223"/>
    </location>
</feature>
<dbReference type="PROSITE" id="PS00598">
    <property type="entry name" value="CHROMO_1"/>
    <property type="match status" value="1"/>
</dbReference>
<organism evidence="5 6">
    <name type="scientific">Xenopus laevis</name>
    <name type="common">African clawed frog</name>
    <dbReference type="NCBI Taxonomy" id="8355"/>
    <lineage>
        <taxon>Eukaryota</taxon>
        <taxon>Metazoa</taxon>
        <taxon>Chordata</taxon>
        <taxon>Craniata</taxon>
        <taxon>Vertebrata</taxon>
        <taxon>Euteleostomi</taxon>
        <taxon>Amphibia</taxon>
        <taxon>Batrachia</taxon>
        <taxon>Anura</taxon>
        <taxon>Pipoidea</taxon>
        <taxon>Pipidae</taxon>
        <taxon>Xenopodinae</taxon>
        <taxon>Xenopus</taxon>
        <taxon>Xenopus</taxon>
    </lineage>
</organism>
<dbReference type="InterPro" id="IPR023780">
    <property type="entry name" value="Chromo_domain"/>
</dbReference>
<evidence type="ECO:0000259" key="4">
    <source>
        <dbReference type="PROSITE" id="PS50013"/>
    </source>
</evidence>
<evidence type="ECO:0000313" key="5">
    <source>
        <dbReference type="Proteomes" id="UP000186698"/>
    </source>
</evidence>
<dbReference type="PANTHER" id="PTHR22812">
    <property type="entry name" value="CHROMOBOX PROTEIN"/>
    <property type="match status" value="1"/>
</dbReference>
<dbReference type="InterPro" id="IPR016197">
    <property type="entry name" value="Chromo-like_dom_sf"/>
</dbReference>
<dbReference type="InterPro" id="IPR017984">
    <property type="entry name" value="Chromo_dom_subgr"/>
</dbReference>
<comment type="subcellular location">
    <subcellularLocation>
        <location evidence="1">Nucleus</location>
    </subcellularLocation>
</comment>
<dbReference type="Pfam" id="PF24626">
    <property type="entry name" value="SH3_Tf2-1"/>
    <property type="match status" value="1"/>
</dbReference>
<dbReference type="PROSITE" id="PS50013">
    <property type="entry name" value="CHROMO_2"/>
    <property type="match status" value="1"/>
</dbReference>
<reference evidence="6" key="1">
    <citation type="submission" date="2025-08" db="UniProtKB">
        <authorList>
            <consortium name="RefSeq"/>
        </authorList>
    </citation>
    <scope>IDENTIFICATION</scope>
    <source>
        <strain evidence="6">J_2021</strain>
        <tissue evidence="6">Erythrocytes</tissue>
    </source>
</reference>
<accession>A0A8J1MA21</accession>
<feature type="domain" description="Chromo" evidence="4">
    <location>
        <begin position="109"/>
        <end position="167"/>
    </location>
</feature>
<dbReference type="Gene3D" id="2.40.50.40">
    <property type="match status" value="1"/>
</dbReference>
<name>A0A8J1MA21_XENLA</name>
<proteinExistence type="predicted"/>
<dbReference type="OrthoDB" id="9908938at2759"/>
<evidence type="ECO:0000313" key="6">
    <source>
        <dbReference type="RefSeq" id="XP_041437915.1"/>
    </source>
</evidence>
<dbReference type="RefSeq" id="XP_041437915.1">
    <property type="nucleotide sequence ID" value="XM_041581981.1"/>
</dbReference>
<dbReference type="CDD" id="cd00024">
    <property type="entry name" value="CD_CSD"/>
    <property type="match status" value="1"/>
</dbReference>
<protein>
    <submittedName>
        <fullName evidence="6">Uncharacterized protein LOC121399951</fullName>
    </submittedName>
</protein>
<dbReference type="InterPro" id="IPR023779">
    <property type="entry name" value="Chromodomain_CS"/>
</dbReference>
<dbReference type="AlphaFoldDB" id="A0A8J1MA21"/>
<dbReference type="SMART" id="SM00298">
    <property type="entry name" value="CHROMO"/>
    <property type="match status" value="1"/>
</dbReference>
<dbReference type="Pfam" id="PF00385">
    <property type="entry name" value="Chromo"/>
    <property type="match status" value="1"/>
</dbReference>
<feature type="region of interest" description="Disordered" evidence="3">
    <location>
        <begin position="194"/>
        <end position="223"/>
    </location>
</feature>
<evidence type="ECO:0000256" key="2">
    <source>
        <dbReference type="ARBA" id="ARBA00023242"/>
    </source>
</evidence>
<gene>
    <name evidence="6" type="primary">LOC121399951</name>
</gene>
<keyword evidence="2" id="KW-0539">Nucleus</keyword>
<dbReference type="PRINTS" id="PR00504">
    <property type="entry name" value="CHROMODOMAIN"/>
</dbReference>
<dbReference type="InterPro" id="IPR051219">
    <property type="entry name" value="Heterochromatin_chromo-domain"/>
</dbReference>
<sequence>MKRAQQGFKAYADRGRRGDPKFKVGDLVWLSTVYLKLSCPSGKLGQRFLGPFPIIRQINSVAFQLKLPASWHIHPVFHTALLKPASTFRFPGRTAPPPLPVVVDGQEEFEVEEILDSRLRGKRLQYLVKWKGFGLEENSWEPVSNIHTSDLLEKFHGTYPGKPSGGRVLRPLLDGGQCEDSGLRSCRRRRVSARRRVTLGAGDGRGGGGAGDGRQRKDADAST</sequence>
<dbReference type="GO" id="GO:0005634">
    <property type="term" value="C:nucleus"/>
    <property type="evidence" value="ECO:0007669"/>
    <property type="project" value="UniProtKB-SubCell"/>
</dbReference>
<evidence type="ECO:0000256" key="1">
    <source>
        <dbReference type="ARBA" id="ARBA00004123"/>
    </source>
</evidence>
<feature type="compositionally biased region" description="Gly residues" evidence="3">
    <location>
        <begin position="201"/>
        <end position="212"/>
    </location>
</feature>
<dbReference type="Proteomes" id="UP000186698">
    <property type="component" value="Chromosome 2L"/>
</dbReference>
<dbReference type="GeneID" id="121399951"/>
<keyword evidence="5" id="KW-1185">Reference proteome</keyword>
<dbReference type="InterPro" id="IPR000953">
    <property type="entry name" value="Chromo/chromo_shadow_dom"/>
</dbReference>
<evidence type="ECO:0000256" key="3">
    <source>
        <dbReference type="SAM" id="MobiDB-lite"/>
    </source>
</evidence>
<dbReference type="InterPro" id="IPR056924">
    <property type="entry name" value="SH3_Tf2-1"/>
</dbReference>